<keyword evidence="4" id="KW-1185">Reference proteome</keyword>
<organism evidence="3 4">
    <name type="scientific">Streptomyces sioyaensis</name>
    <dbReference type="NCBI Taxonomy" id="67364"/>
    <lineage>
        <taxon>Bacteria</taxon>
        <taxon>Bacillati</taxon>
        <taxon>Actinomycetota</taxon>
        <taxon>Actinomycetes</taxon>
        <taxon>Kitasatosporales</taxon>
        <taxon>Streptomycetaceae</taxon>
        <taxon>Streptomyces</taxon>
    </lineage>
</organism>
<sequence length="208" mass="24220">MLEQSALELVASQGERLPIEAYRRDFRRYRGDVRGRHSWKLERRQDFEEQDASWEAFRHGRWEEALRLLEDEREDLEKAVQRDRERSTAFHRVRVVEEPLTPYLHWELHALRVQAECGKKIRVVGPAQVAAFEAGGPLPEVVVVGDQVLYQVLYTEAGSLDGAVRFLEPGLVRRWGDFIRTLYETGEDVLPFFARSVAHLRPPQTKAE</sequence>
<accession>A0A4Q1QL38</accession>
<feature type="coiled-coil region" evidence="1">
    <location>
        <begin position="59"/>
        <end position="86"/>
    </location>
</feature>
<proteinExistence type="predicted"/>
<feature type="domain" description="DUF6879" evidence="2">
    <location>
        <begin position="35"/>
        <end position="193"/>
    </location>
</feature>
<evidence type="ECO:0000313" key="4">
    <source>
        <dbReference type="Proteomes" id="UP000289482"/>
    </source>
</evidence>
<dbReference type="RefSeq" id="WP_129251104.1">
    <property type="nucleotide sequence ID" value="NZ_JABZEL010000009.1"/>
</dbReference>
<dbReference type="GeneID" id="95782412"/>
<evidence type="ECO:0000259" key="2">
    <source>
        <dbReference type="Pfam" id="PF21806"/>
    </source>
</evidence>
<dbReference type="Pfam" id="PF21806">
    <property type="entry name" value="DUF6879"/>
    <property type="match status" value="1"/>
</dbReference>
<name>A0A4Q1QL38_9ACTN</name>
<dbReference type="InterPro" id="IPR049244">
    <property type="entry name" value="DUF6879"/>
</dbReference>
<reference evidence="3 4" key="1">
    <citation type="submission" date="2019-01" db="EMBL/GenBank/DDBJ databases">
        <title>Draft genome sequences of the type strain Streptomyces sioyaensis DSM 40032 and its novel strain, TM32, a thermotolerant antibiotics-producing actinobacterium.</title>
        <authorList>
            <person name="Nakaew N."/>
            <person name="Lumyong S."/>
            <person name="Sloan W.T."/>
            <person name="Sungthong R."/>
        </authorList>
    </citation>
    <scope>NUCLEOTIDE SEQUENCE [LARGE SCALE GENOMIC DNA]</scope>
    <source>
        <strain evidence="3 4">DSM 40032</strain>
    </source>
</reference>
<dbReference type="Proteomes" id="UP000289482">
    <property type="component" value="Unassembled WGS sequence"/>
</dbReference>
<dbReference type="EMBL" id="SDIF01000174">
    <property type="protein sequence ID" value="RXS58961.1"/>
    <property type="molecule type" value="Genomic_DNA"/>
</dbReference>
<dbReference type="AlphaFoldDB" id="A0A4Q1QL38"/>
<keyword evidence="1" id="KW-0175">Coiled coil</keyword>
<comment type="caution">
    <text evidence="3">The sequence shown here is derived from an EMBL/GenBank/DDBJ whole genome shotgun (WGS) entry which is preliminary data.</text>
</comment>
<evidence type="ECO:0000256" key="1">
    <source>
        <dbReference type="SAM" id="Coils"/>
    </source>
</evidence>
<evidence type="ECO:0000313" key="3">
    <source>
        <dbReference type="EMBL" id="RXS58961.1"/>
    </source>
</evidence>
<protein>
    <recommendedName>
        <fullName evidence="2">DUF6879 domain-containing protein</fullName>
    </recommendedName>
</protein>
<gene>
    <name evidence="3" type="ORF">EST54_31455</name>
</gene>